<dbReference type="GO" id="GO:0005525">
    <property type="term" value="F:GTP binding"/>
    <property type="evidence" value="ECO:0007669"/>
    <property type="project" value="UniProtKB-KW"/>
</dbReference>
<organism evidence="3 4">
    <name type="scientific">Reticulomyxa filosa</name>
    <dbReference type="NCBI Taxonomy" id="46433"/>
    <lineage>
        <taxon>Eukaryota</taxon>
        <taxon>Sar</taxon>
        <taxon>Rhizaria</taxon>
        <taxon>Retaria</taxon>
        <taxon>Foraminifera</taxon>
        <taxon>Monothalamids</taxon>
        <taxon>Reticulomyxidae</taxon>
        <taxon>Reticulomyxa</taxon>
    </lineage>
</organism>
<keyword evidence="4" id="KW-1185">Reference proteome</keyword>
<proteinExistence type="predicted"/>
<dbReference type="AlphaFoldDB" id="X6M6W5"/>
<dbReference type="Proteomes" id="UP000023152">
    <property type="component" value="Unassembled WGS sequence"/>
</dbReference>
<keyword evidence="2" id="KW-0342">GTP-binding</keyword>
<dbReference type="EMBL" id="ASPP01023930">
    <property type="protein sequence ID" value="ETO09733.1"/>
    <property type="molecule type" value="Genomic_DNA"/>
</dbReference>
<gene>
    <name evidence="3" type="ORF">RFI_27643</name>
</gene>
<dbReference type="SUPFAM" id="SSF52540">
    <property type="entry name" value="P-loop containing nucleoside triphosphate hydrolases"/>
    <property type="match status" value="1"/>
</dbReference>
<dbReference type="OMA" id="ETICCNI"/>
<dbReference type="OrthoDB" id="5976022at2759"/>
<dbReference type="SMART" id="SM00173">
    <property type="entry name" value="RAS"/>
    <property type="match status" value="1"/>
</dbReference>
<dbReference type="Pfam" id="PF00071">
    <property type="entry name" value="Ras"/>
    <property type="match status" value="1"/>
</dbReference>
<dbReference type="PRINTS" id="PR00449">
    <property type="entry name" value="RASTRNSFRMNG"/>
</dbReference>
<evidence type="ECO:0000256" key="2">
    <source>
        <dbReference type="ARBA" id="ARBA00023134"/>
    </source>
</evidence>
<dbReference type="PROSITE" id="PS51421">
    <property type="entry name" value="RAS"/>
    <property type="match status" value="1"/>
</dbReference>
<dbReference type="InterPro" id="IPR027417">
    <property type="entry name" value="P-loop_NTPase"/>
</dbReference>
<sequence length="139" mass="16302">MIQQLKMSLAMKNEWIKEGDGFIIVYSITSEDSFQQVSKFRDLVVKIKDKTRIPIYINLYMYARVLTGSKCDLTEARQVSIERGSELAKEWDCAFYESSAKEKINVEIIFQECIREIRRICKNEIEKSQKIETICCNIL</sequence>
<dbReference type="InterPro" id="IPR001806">
    <property type="entry name" value="Small_GTPase"/>
</dbReference>
<name>X6M6W5_RETFI</name>
<protein>
    <submittedName>
        <fullName evidence="3">Ras GTPase</fullName>
    </submittedName>
</protein>
<dbReference type="InterPro" id="IPR020849">
    <property type="entry name" value="Small_GTPase_Ras-type"/>
</dbReference>
<dbReference type="GO" id="GO:0016020">
    <property type="term" value="C:membrane"/>
    <property type="evidence" value="ECO:0007669"/>
    <property type="project" value="InterPro"/>
</dbReference>
<evidence type="ECO:0000313" key="4">
    <source>
        <dbReference type="Proteomes" id="UP000023152"/>
    </source>
</evidence>
<dbReference type="GO" id="GO:0007165">
    <property type="term" value="P:signal transduction"/>
    <property type="evidence" value="ECO:0007669"/>
    <property type="project" value="InterPro"/>
</dbReference>
<dbReference type="GO" id="GO:0003924">
    <property type="term" value="F:GTPase activity"/>
    <property type="evidence" value="ECO:0007669"/>
    <property type="project" value="InterPro"/>
</dbReference>
<keyword evidence="1" id="KW-0547">Nucleotide-binding</keyword>
<dbReference type="PROSITE" id="PS51419">
    <property type="entry name" value="RAB"/>
    <property type="match status" value="1"/>
</dbReference>
<dbReference type="SMART" id="SM00175">
    <property type="entry name" value="RAB"/>
    <property type="match status" value="1"/>
</dbReference>
<evidence type="ECO:0000256" key="1">
    <source>
        <dbReference type="ARBA" id="ARBA00022741"/>
    </source>
</evidence>
<comment type="caution">
    <text evidence="3">The sequence shown here is derived from an EMBL/GenBank/DDBJ whole genome shotgun (WGS) entry which is preliminary data.</text>
</comment>
<evidence type="ECO:0000313" key="3">
    <source>
        <dbReference type="EMBL" id="ETO09733.1"/>
    </source>
</evidence>
<reference evidence="3 4" key="1">
    <citation type="journal article" date="2013" name="Curr. Biol.">
        <title>The Genome of the Foraminiferan Reticulomyxa filosa.</title>
        <authorList>
            <person name="Glockner G."/>
            <person name="Hulsmann N."/>
            <person name="Schleicher M."/>
            <person name="Noegel A.A."/>
            <person name="Eichinger L."/>
            <person name="Gallinger C."/>
            <person name="Pawlowski J."/>
            <person name="Sierra R."/>
            <person name="Euteneuer U."/>
            <person name="Pillet L."/>
            <person name="Moustafa A."/>
            <person name="Platzer M."/>
            <person name="Groth M."/>
            <person name="Szafranski K."/>
            <person name="Schliwa M."/>
        </authorList>
    </citation>
    <scope>NUCLEOTIDE SEQUENCE [LARGE SCALE GENOMIC DNA]</scope>
</reference>
<accession>X6M6W5</accession>
<dbReference type="Gene3D" id="3.40.50.300">
    <property type="entry name" value="P-loop containing nucleotide triphosphate hydrolases"/>
    <property type="match status" value="1"/>
</dbReference>
<dbReference type="PANTHER" id="PTHR24070">
    <property type="entry name" value="RAS, DI-RAS, AND RHEB FAMILY MEMBERS OF SMALL GTPASE SUPERFAMILY"/>
    <property type="match status" value="1"/>
</dbReference>